<dbReference type="EMBL" id="KI671212">
    <property type="protein sequence ID" value="ETL47484.1"/>
    <property type="molecule type" value="Genomic_DNA"/>
</dbReference>
<evidence type="ECO:0000313" key="1">
    <source>
        <dbReference type="EMBL" id="ETL47484.1"/>
    </source>
</evidence>
<reference evidence="1 2" key="1">
    <citation type="submission" date="2013-11" db="EMBL/GenBank/DDBJ databases">
        <title>The Genome Sequence of Phytophthora parasitica CJ05E6.</title>
        <authorList>
            <consortium name="The Broad Institute Genomics Platform"/>
            <person name="Russ C."/>
            <person name="Tyler B."/>
            <person name="Panabieres F."/>
            <person name="Shan W."/>
            <person name="Tripathy S."/>
            <person name="Grunwald N."/>
            <person name="Machado M."/>
            <person name="Johnson C.S."/>
            <person name="Arredondo F."/>
            <person name="Hong C."/>
            <person name="Coffey M."/>
            <person name="Young S.K."/>
            <person name="Zeng Q."/>
            <person name="Gargeya S."/>
            <person name="Fitzgerald M."/>
            <person name="Abouelleil A."/>
            <person name="Alvarado L."/>
            <person name="Chapman S.B."/>
            <person name="Gainer-Dewar J."/>
            <person name="Goldberg J."/>
            <person name="Griggs A."/>
            <person name="Gujja S."/>
            <person name="Hansen M."/>
            <person name="Howarth C."/>
            <person name="Imamovic A."/>
            <person name="Ireland A."/>
            <person name="Larimer J."/>
            <person name="McCowan C."/>
            <person name="Murphy C."/>
            <person name="Pearson M."/>
            <person name="Poon T.W."/>
            <person name="Priest M."/>
            <person name="Roberts A."/>
            <person name="Saif S."/>
            <person name="Shea T."/>
            <person name="Sykes S."/>
            <person name="Wortman J."/>
            <person name="Nusbaum C."/>
            <person name="Birren B."/>
        </authorList>
    </citation>
    <scope>NUCLEOTIDE SEQUENCE [LARGE SCALE GENOMIC DNA]</scope>
    <source>
        <strain evidence="1 2">CJ05E6</strain>
    </source>
</reference>
<feature type="non-terminal residue" evidence="1">
    <location>
        <position position="1"/>
    </location>
</feature>
<proteinExistence type="predicted"/>
<sequence length="139" mass="15389">RHGGCRSLLASWLLKHCRMDGHRGGRKEFYQGTLKTWAHNDCRDANAAMPEIIGHAAGFRRCFATDTGGRSVLAGHADNTPFEPPVVAHQRSQSTDPFELRRVVARQLHTCIKFTGLACSSNSGASYSRCWRCEACTVK</sequence>
<protein>
    <submittedName>
        <fullName evidence="1">Uncharacterized protein</fullName>
    </submittedName>
</protein>
<organism evidence="1 2">
    <name type="scientific">Phytophthora nicotianae</name>
    <name type="common">Potato buckeye rot agent</name>
    <name type="synonym">Phytophthora parasitica</name>
    <dbReference type="NCBI Taxonomy" id="4792"/>
    <lineage>
        <taxon>Eukaryota</taxon>
        <taxon>Sar</taxon>
        <taxon>Stramenopiles</taxon>
        <taxon>Oomycota</taxon>
        <taxon>Peronosporomycetes</taxon>
        <taxon>Peronosporales</taxon>
        <taxon>Peronosporaceae</taxon>
        <taxon>Phytophthora</taxon>
    </lineage>
</organism>
<evidence type="ECO:0000313" key="2">
    <source>
        <dbReference type="Proteomes" id="UP000053864"/>
    </source>
</evidence>
<dbReference type="AlphaFoldDB" id="W2JM39"/>
<name>W2JM39_PHYNI</name>
<gene>
    <name evidence="1" type="ORF">L916_02771</name>
</gene>
<dbReference type="Proteomes" id="UP000053864">
    <property type="component" value="Unassembled WGS sequence"/>
</dbReference>
<accession>W2JM39</accession>